<evidence type="ECO:0000256" key="2">
    <source>
        <dbReference type="ARBA" id="ARBA00008807"/>
    </source>
</evidence>
<dbReference type="GO" id="GO:0035673">
    <property type="term" value="F:oligopeptide transmembrane transporter activity"/>
    <property type="evidence" value="ECO:0007669"/>
    <property type="project" value="InterPro"/>
</dbReference>
<dbReference type="GO" id="GO:0015031">
    <property type="term" value="P:protein transport"/>
    <property type="evidence" value="ECO:0007669"/>
    <property type="project" value="UniProtKB-KW"/>
</dbReference>
<dbReference type="Proteomes" id="UP000054217">
    <property type="component" value="Unassembled WGS sequence"/>
</dbReference>
<feature type="transmembrane region" description="Helical" evidence="9">
    <location>
        <begin position="7"/>
        <end position="24"/>
    </location>
</feature>
<dbReference type="EMBL" id="KN832072">
    <property type="protein sequence ID" value="KIN95238.1"/>
    <property type="molecule type" value="Genomic_DNA"/>
</dbReference>
<keyword evidence="11" id="KW-1185">Reference proteome</keyword>
<keyword evidence="4 9" id="KW-0812">Transmembrane</keyword>
<evidence type="ECO:0000256" key="6">
    <source>
        <dbReference type="ARBA" id="ARBA00022927"/>
    </source>
</evidence>
<name>A0A0C3NIJ9_PISTI</name>
<dbReference type="Pfam" id="PF03169">
    <property type="entry name" value="OPT"/>
    <property type="match status" value="1"/>
</dbReference>
<feature type="transmembrane region" description="Helical" evidence="9">
    <location>
        <begin position="30"/>
        <end position="50"/>
    </location>
</feature>
<organism evidence="10 11">
    <name type="scientific">Pisolithus tinctorius Marx 270</name>
    <dbReference type="NCBI Taxonomy" id="870435"/>
    <lineage>
        <taxon>Eukaryota</taxon>
        <taxon>Fungi</taxon>
        <taxon>Dikarya</taxon>
        <taxon>Basidiomycota</taxon>
        <taxon>Agaricomycotina</taxon>
        <taxon>Agaricomycetes</taxon>
        <taxon>Agaricomycetidae</taxon>
        <taxon>Boletales</taxon>
        <taxon>Sclerodermatineae</taxon>
        <taxon>Pisolithaceae</taxon>
        <taxon>Pisolithus</taxon>
    </lineage>
</organism>
<evidence type="ECO:0000313" key="10">
    <source>
        <dbReference type="EMBL" id="KIN95238.1"/>
    </source>
</evidence>
<dbReference type="OrthoDB" id="9986677at2759"/>
<keyword evidence="3" id="KW-0813">Transport</keyword>
<dbReference type="InParanoid" id="A0A0C3NIJ9"/>
<evidence type="ECO:0000256" key="1">
    <source>
        <dbReference type="ARBA" id="ARBA00004141"/>
    </source>
</evidence>
<proteinExistence type="inferred from homology"/>
<comment type="subcellular location">
    <subcellularLocation>
        <location evidence="1">Membrane</location>
        <topology evidence="1">Multi-pass membrane protein</topology>
    </subcellularLocation>
</comment>
<evidence type="ECO:0000256" key="7">
    <source>
        <dbReference type="ARBA" id="ARBA00022989"/>
    </source>
</evidence>
<dbReference type="InterPro" id="IPR004813">
    <property type="entry name" value="OPT"/>
</dbReference>
<keyword evidence="5" id="KW-0571">Peptide transport</keyword>
<comment type="similarity">
    <text evidence="2">Belongs to the oligopeptide OPT transporter family.</text>
</comment>
<evidence type="ECO:0000256" key="4">
    <source>
        <dbReference type="ARBA" id="ARBA00022692"/>
    </source>
</evidence>
<reference evidence="10 11" key="1">
    <citation type="submission" date="2014-04" db="EMBL/GenBank/DDBJ databases">
        <authorList>
            <consortium name="DOE Joint Genome Institute"/>
            <person name="Kuo A."/>
            <person name="Kohler A."/>
            <person name="Costa M.D."/>
            <person name="Nagy L.G."/>
            <person name="Floudas D."/>
            <person name="Copeland A."/>
            <person name="Barry K.W."/>
            <person name="Cichocki N."/>
            <person name="Veneault-Fourrey C."/>
            <person name="LaButti K."/>
            <person name="Lindquist E.A."/>
            <person name="Lipzen A."/>
            <person name="Lundell T."/>
            <person name="Morin E."/>
            <person name="Murat C."/>
            <person name="Sun H."/>
            <person name="Tunlid A."/>
            <person name="Henrissat B."/>
            <person name="Grigoriev I.V."/>
            <person name="Hibbett D.S."/>
            <person name="Martin F."/>
            <person name="Nordberg H.P."/>
            <person name="Cantor M.N."/>
            <person name="Hua S.X."/>
        </authorList>
    </citation>
    <scope>NUCLEOTIDE SEQUENCE [LARGE SCALE GENOMIC DNA]</scope>
    <source>
        <strain evidence="10 11">Marx 270</strain>
    </source>
</reference>
<evidence type="ECO:0000256" key="5">
    <source>
        <dbReference type="ARBA" id="ARBA00022856"/>
    </source>
</evidence>
<sequence length="114" mass="13077">VPDWRYLILFVVMFALGVISFEMWPTHLPVWAFVVALLISFTYVIPCGMIQAITNQQVGLNVITQLIDSLAIPGRPIAVMMFKTWGYTTMTQVQTFASDFRLGHYMKTPPRKMF</sequence>
<reference evidence="11" key="2">
    <citation type="submission" date="2015-01" db="EMBL/GenBank/DDBJ databases">
        <title>Evolutionary Origins and Diversification of the Mycorrhizal Mutualists.</title>
        <authorList>
            <consortium name="DOE Joint Genome Institute"/>
            <consortium name="Mycorrhizal Genomics Consortium"/>
            <person name="Kohler A."/>
            <person name="Kuo A."/>
            <person name="Nagy L.G."/>
            <person name="Floudas D."/>
            <person name="Copeland A."/>
            <person name="Barry K.W."/>
            <person name="Cichocki N."/>
            <person name="Veneault-Fourrey C."/>
            <person name="LaButti K."/>
            <person name="Lindquist E.A."/>
            <person name="Lipzen A."/>
            <person name="Lundell T."/>
            <person name="Morin E."/>
            <person name="Murat C."/>
            <person name="Riley R."/>
            <person name="Ohm R."/>
            <person name="Sun H."/>
            <person name="Tunlid A."/>
            <person name="Henrissat B."/>
            <person name="Grigoriev I.V."/>
            <person name="Hibbett D.S."/>
            <person name="Martin F."/>
        </authorList>
    </citation>
    <scope>NUCLEOTIDE SEQUENCE [LARGE SCALE GENOMIC DNA]</scope>
    <source>
        <strain evidence="11">Marx 270</strain>
    </source>
</reference>
<keyword evidence="7 9" id="KW-1133">Transmembrane helix</keyword>
<dbReference type="NCBIfam" id="TIGR00728">
    <property type="entry name" value="OPT_sfam"/>
    <property type="match status" value="1"/>
</dbReference>
<dbReference type="InterPro" id="IPR004648">
    <property type="entry name" value="Oligpept_transpt"/>
</dbReference>
<evidence type="ECO:0000313" key="11">
    <source>
        <dbReference type="Proteomes" id="UP000054217"/>
    </source>
</evidence>
<dbReference type="PANTHER" id="PTHR22601">
    <property type="entry name" value="ISP4 LIKE PROTEIN"/>
    <property type="match status" value="1"/>
</dbReference>
<protein>
    <submittedName>
        <fullName evidence="10">Uncharacterized protein</fullName>
    </submittedName>
</protein>
<evidence type="ECO:0000256" key="8">
    <source>
        <dbReference type="ARBA" id="ARBA00023136"/>
    </source>
</evidence>
<evidence type="ECO:0000256" key="3">
    <source>
        <dbReference type="ARBA" id="ARBA00022448"/>
    </source>
</evidence>
<keyword evidence="6" id="KW-0653">Protein transport</keyword>
<dbReference type="GO" id="GO:0016020">
    <property type="term" value="C:membrane"/>
    <property type="evidence" value="ECO:0007669"/>
    <property type="project" value="UniProtKB-SubCell"/>
</dbReference>
<dbReference type="STRING" id="870435.A0A0C3NIJ9"/>
<dbReference type="HOGENOM" id="CLU_133013_0_0_1"/>
<dbReference type="AlphaFoldDB" id="A0A0C3NIJ9"/>
<accession>A0A0C3NIJ9</accession>
<gene>
    <name evidence="10" type="ORF">M404DRAFT_166236</name>
</gene>
<feature type="non-terminal residue" evidence="10">
    <location>
        <position position="1"/>
    </location>
</feature>
<evidence type="ECO:0000256" key="9">
    <source>
        <dbReference type="SAM" id="Phobius"/>
    </source>
</evidence>
<keyword evidence="8 9" id="KW-0472">Membrane</keyword>